<evidence type="ECO:0000256" key="1">
    <source>
        <dbReference type="ARBA" id="ARBA00004370"/>
    </source>
</evidence>
<organism evidence="7 8">
    <name type="scientific">Leucothrix arctica</name>
    <dbReference type="NCBI Taxonomy" id="1481894"/>
    <lineage>
        <taxon>Bacteria</taxon>
        <taxon>Pseudomonadati</taxon>
        <taxon>Pseudomonadota</taxon>
        <taxon>Gammaproteobacteria</taxon>
        <taxon>Thiotrichales</taxon>
        <taxon>Thiotrichaceae</taxon>
        <taxon>Leucothrix</taxon>
    </lineage>
</organism>
<proteinExistence type="predicted"/>
<dbReference type="GO" id="GO:0005506">
    <property type="term" value="F:iron ion binding"/>
    <property type="evidence" value="ECO:0007669"/>
    <property type="project" value="InterPro"/>
</dbReference>
<dbReference type="PANTHER" id="PTHR11863">
    <property type="entry name" value="STEROL DESATURASE"/>
    <property type="match status" value="1"/>
</dbReference>
<evidence type="ECO:0000313" key="8">
    <source>
        <dbReference type="Proteomes" id="UP000245506"/>
    </source>
</evidence>
<dbReference type="InterPro" id="IPR050307">
    <property type="entry name" value="Sterol_Desaturase_Related"/>
</dbReference>
<dbReference type="RefSeq" id="WP_109823596.1">
    <property type="nucleotide sequence ID" value="NZ_QGKL01000032.1"/>
</dbReference>
<dbReference type="EMBL" id="QGKL01000032">
    <property type="protein sequence ID" value="PWQ95668.1"/>
    <property type="molecule type" value="Genomic_DNA"/>
</dbReference>
<evidence type="ECO:0000256" key="5">
    <source>
        <dbReference type="SAM" id="Phobius"/>
    </source>
</evidence>
<dbReference type="GO" id="GO:0016491">
    <property type="term" value="F:oxidoreductase activity"/>
    <property type="evidence" value="ECO:0007669"/>
    <property type="project" value="InterPro"/>
</dbReference>
<accession>A0A317CAU8</accession>
<feature type="domain" description="Fatty acid hydroxylase" evidence="6">
    <location>
        <begin position="90"/>
        <end position="226"/>
    </location>
</feature>
<dbReference type="GO" id="GO:0016020">
    <property type="term" value="C:membrane"/>
    <property type="evidence" value="ECO:0007669"/>
    <property type="project" value="UniProtKB-SubCell"/>
</dbReference>
<keyword evidence="8" id="KW-1185">Reference proteome</keyword>
<feature type="transmembrane region" description="Helical" evidence="5">
    <location>
        <begin position="149"/>
        <end position="173"/>
    </location>
</feature>
<feature type="transmembrane region" description="Helical" evidence="5">
    <location>
        <begin position="46"/>
        <end position="65"/>
    </location>
</feature>
<evidence type="ECO:0000256" key="3">
    <source>
        <dbReference type="ARBA" id="ARBA00022989"/>
    </source>
</evidence>
<comment type="subcellular location">
    <subcellularLocation>
        <location evidence="1">Membrane</location>
    </subcellularLocation>
</comment>
<name>A0A317CAU8_9GAMM</name>
<dbReference type="Proteomes" id="UP000245506">
    <property type="component" value="Unassembled WGS sequence"/>
</dbReference>
<dbReference type="OrthoDB" id="9770329at2"/>
<keyword evidence="3 5" id="KW-1133">Transmembrane helix</keyword>
<evidence type="ECO:0000256" key="4">
    <source>
        <dbReference type="ARBA" id="ARBA00023136"/>
    </source>
</evidence>
<dbReference type="AlphaFoldDB" id="A0A317CAU8"/>
<feature type="transmembrane region" description="Helical" evidence="5">
    <location>
        <begin position="6"/>
        <end position="26"/>
    </location>
</feature>
<keyword evidence="4 5" id="KW-0472">Membrane</keyword>
<feature type="transmembrane region" description="Helical" evidence="5">
    <location>
        <begin position="85"/>
        <end position="102"/>
    </location>
</feature>
<sequence length="266" mass="30129">MLDENQLRLTIFIGVLALMATLEALFPKKERTQSRQSRWTTNLSLVVINSVVLRLLGPITAVLAAEYAHENGWGLLNLMPIELPFIVQIALGVALLDLAIYAQHVASHHIPVLWRFHKVHHADRDIDVTTGIRFHPIEAALSMVYKCGIILLLGPLALSVVIFEIVLNASAMFNHANMKLPKRFDAILRLFFVTPDMHRVHHSVIPAETNSNYGFFLPFWDRLFKTYIDQPSKGHDGMTIGLNQFQSDNPSKLPWVITVPFKNKKL</sequence>
<protein>
    <submittedName>
        <fullName evidence="7">Fatty acid hydroxylase</fullName>
    </submittedName>
</protein>
<gene>
    <name evidence="7" type="ORF">DKT75_11580</name>
</gene>
<comment type="caution">
    <text evidence="7">The sequence shown here is derived from an EMBL/GenBank/DDBJ whole genome shotgun (WGS) entry which is preliminary data.</text>
</comment>
<dbReference type="GO" id="GO:0008610">
    <property type="term" value="P:lipid biosynthetic process"/>
    <property type="evidence" value="ECO:0007669"/>
    <property type="project" value="InterPro"/>
</dbReference>
<keyword evidence="2 5" id="KW-0812">Transmembrane</keyword>
<evidence type="ECO:0000313" key="7">
    <source>
        <dbReference type="EMBL" id="PWQ95668.1"/>
    </source>
</evidence>
<reference evidence="7 8" key="1">
    <citation type="submission" date="2018-05" db="EMBL/GenBank/DDBJ databases">
        <title>Leucothrix arctica sp. nov., isolated from Arctic seawater.</title>
        <authorList>
            <person name="Choi A."/>
            <person name="Baek K."/>
        </authorList>
    </citation>
    <scope>NUCLEOTIDE SEQUENCE [LARGE SCALE GENOMIC DNA]</scope>
    <source>
        <strain evidence="7 8">IMCC9719</strain>
    </source>
</reference>
<evidence type="ECO:0000259" key="6">
    <source>
        <dbReference type="Pfam" id="PF04116"/>
    </source>
</evidence>
<dbReference type="Pfam" id="PF04116">
    <property type="entry name" value="FA_hydroxylase"/>
    <property type="match status" value="1"/>
</dbReference>
<evidence type="ECO:0000256" key="2">
    <source>
        <dbReference type="ARBA" id="ARBA00022692"/>
    </source>
</evidence>
<dbReference type="InterPro" id="IPR006694">
    <property type="entry name" value="Fatty_acid_hydroxylase"/>
</dbReference>